<reference evidence="1 2" key="1">
    <citation type="journal article" date="2019" name="Nat. Ecol. Evol.">
        <title>Megaphylogeny resolves global patterns of mushroom evolution.</title>
        <authorList>
            <person name="Varga T."/>
            <person name="Krizsan K."/>
            <person name="Foldi C."/>
            <person name="Dima B."/>
            <person name="Sanchez-Garcia M."/>
            <person name="Sanchez-Ramirez S."/>
            <person name="Szollosi G.J."/>
            <person name="Szarkandi J.G."/>
            <person name="Papp V."/>
            <person name="Albert L."/>
            <person name="Andreopoulos W."/>
            <person name="Angelini C."/>
            <person name="Antonin V."/>
            <person name="Barry K.W."/>
            <person name="Bougher N.L."/>
            <person name="Buchanan P."/>
            <person name="Buyck B."/>
            <person name="Bense V."/>
            <person name="Catcheside P."/>
            <person name="Chovatia M."/>
            <person name="Cooper J."/>
            <person name="Damon W."/>
            <person name="Desjardin D."/>
            <person name="Finy P."/>
            <person name="Geml J."/>
            <person name="Haridas S."/>
            <person name="Hughes K."/>
            <person name="Justo A."/>
            <person name="Karasinski D."/>
            <person name="Kautmanova I."/>
            <person name="Kiss B."/>
            <person name="Kocsube S."/>
            <person name="Kotiranta H."/>
            <person name="LaButti K.M."/>
            <person name="Lechner B.E."/>
            <person name="Liimatainen K."/>
            <person name="Lipzen A."/>
            <person name="Lukacs Z."/>
            <person name="Mihaltcheva S."/>
            <person name="Morgado L.N."/>
            <person name="Niskanen T."/>
            <person name="Noordeloos M.E."/>
            <person name="Ohm R.A."/>
            <person name="Ortiz-Santana B."/>
            <person name="Ovrebo C."/>
            <person name="Racz N."/>
            <person name="Riley R."/>
            <person name="Savchenko A."/>
            <person name="Shiryaev A."/>
            <person name="Soop K."/>
            <person name="Spirin V."/>
            <person name="Szebenyi C."/>
            <person name="Tomsovsky M."/>
            <person name="Tulloss R.E."/>
            <person name="Uehling J."/>
            <person name="Grigoriev I.V."/>
            <person name="Vagvolgyi C."/>
            <person name="Papp T."/>
            <person name="Martin F.M."/>
            <person name="Miettinen O."/>
            <person name="Hibbett D.S."/>
            <person name="Nagy L.G."/>
        </authorList>
    </citation>
    <scope>NUCLEOTIDE SEQUENCE [LARGE SCALE GENOMIC DNA]</scope>
    <source>
        <strain evidence="1 2">CBS 962.96</strain>
    </source>
</reference>
<dbReference type="Gene3D" id="1.25.40.10">
    <property type="entry name" value="Tetratricopeptide repeat domain"/>
    <property type="match status" value="1"/>
</dbReference>
<proteinExistence type="predicted"/>
<dbReference type="EMBL" id="ML179041">
    <property type="protein sequence ID" value="THV06752.1"/>
    <property type="molecule type" value="Genomic_DNA"/>
</dbReference>
<dbReference type="PANTHER" id="PTHR43628">
    <property type="entry name" value="ACTIVATOR OF C KINASE PROTEIN 1-RELATED"/>
    <property type="match status" value="1"/>
</dbReference>
<dbReference type="PANTHER" id="PTHR43628:SF1">
    <property type="entry name" value="CHITIN SYNTHASE REGULATORY FACTOR 2-RELATED"/>
    <property type="match status" value="1"/>
</dbReference>
<dbReference type="InterPro" id="IPR011990">
    <property type="entry name" value="TPR-like_helical_dom_sf"/>
</dbReference>
<gene>
    <name evidence="1" type="ORF">K435DRAFT_582256</name>
</gene>
<protein>
    <submittedName>
        <fullName evidence="1">HCP-like protein</fullName>
    </submittedName>
</protein>
<dbReference type="Proteomes" id="UP000297245">
    <property type="component" value="Unassembled WGS sequence"/>
</dbReference>
<keyword evidence="2" id="KW-1185">Reference proteome</keyword>
<accession>A0A4S8MUL3</accession>
<dbReference type="GO" id="GO:0032153">
    <property type="term" value="C:cell division site"/>
    <property type="evidence" value="ECO:0007669"/>
    <property type="project" value="TreeGrafter"/>
</dbReference>
<name>A0A4S8MUL3_DENBC</name>
<feature type="non-terminal residue" evidence="1">
    <location>
        <position position="1"/>
    </location>
</feature>
<dbReference type="Pfam" id="PF08238">
    <property type="entry name" value="Sel1"/>
    <property type="match status" value="3"/>
</dbReference>
<feature type="non-terminal residue" evidence="1">
    <location>
        <position position="152"/>
    </location>
</feature>
<dbReference type="SMART" id="SM00671">
    <property type="entry name" value="SEL1"/>
    <property type="match status" value="3"/>
</dbReference>
<dbReference type="SUPFAM" id="SSF81901">
    <property type="entry name" value="HCP-like"/>
    <property type="match status" value="1"/>
</dbReference>
<evidence type="ECO:0000313" key="2">
    <source>
        <dbReference type="Proteomes" id="UP000297245"/>
    </source>
</evidence>
<dbReference type="InterPro" id="IPR006597">
    <property type="entry name" value="Sel1-like"/>
</dbReference>
<dbReference type="InterPro" id="IPR052945">
    <property type="entry name" value="Mitotic_Regulator"/>
</dbReference>
<dbReference type="GO" id="GO:0010972">
    <property type="term" value="P:negative regulation of G2/M transition of mitotic cell cycle"/>
    <property type="evidence" value="ECO:0007669"/>
    <property type="project" value="TreeGrafter"/>
</dbReference>
<dbReference type="AlphaFoldDB" id="A0A4S8MUL3"/>
<dbReference type="OrthoDB" id="2148946at2759"/>
<organism evidence="1 2">
    <name type="scientific">Dendrothele bispora (strain CBS 962.96)</name>
    <dbReference type="NCBI Taxonomy" id="1314807"/>
    <lineage>
        <taxon>Eukaryota</taxon>
        <taxon>Fungi</taxon>
        <taxon>Dikarya</taxon>
        <taxon>Basidiomycota</taxon>
        <taxon>Agaricomycotina</taxon>
        <taxon>Agaricomycetes</taxon>
        <taxon>Agaricomycetidae</taxon>
        <taxon>Agaricales</taxon>
        <taxon>Agaricales incertae sedis</taxon>
        <taxon>Dendrothele</taxon>
    </lineage>
</organism>
<evidence type="ECO:0000313" key="1">
    <source>
        <dbReference type="EMBL" id="THV06752.1"/>
    </source>
</evidence>
<sequence>SAKEEGGCGVGKLMWGLTLRHGWGCDKNEKEGFKWLRKAAEEAVEDLENATKGDTSLDQGAVRAELVLAIYEVGQCFFHGWGVSKDQKMAVKYYRVAARLGDADAQTDLGFCLANGKGCKKDRKEAAHWYKLAVAQGASDVGLAWIYKDKFQ</sequence>